<dbReference type="EMBL" id="CAMPGE010010146">
    <property type="protein sequence ID" value="CAI2369000.1"/>
    <property type="molecule type" value="Genomic_DNA"/>
</dbReference>
<dbReference type="SMART" id="SM00512">
    <property type="entry name" value="Skp1"/>
    <property type="match status" value="1"/>
</dbReference>
<comment type="similarity">
    <text evidence="1 3">Belongs to the SKP1 family.</text>
</comment>
<keyword evidence="6" id="KW-1185">Reference proteome</keyword>
<comment type="pathway">
    <text evidence="3">Protein modification; protein ubiquitination.</text>
</comment>
<evidence type="ECO:0000313" key="6">
    <source>
        <dbReference type="Proteomes" id="UP001295684"/>
    </source>
</evidence>
<reference evidence="5" key="1">
    <citation type="submission" date="2023-07" db="EMBL/GenBank/DDBJ databases">
        <authorList>
            <consortium name="AG Swart"/>
            <person name="Singh M."/>
            <person name="Singh A."/>
            <person name="Seah K."/>
            <person name="Emmerich C."/>
        </authorList>
    </citation>
    <scope>NUCLEOTIDE SEQUENCE</scope>
    <source>
        <strain evidence="5">DP1</strain>
    </source>
</reference>
<organism evidence="5 6">
    <name type="scientific">Euplotes crassus</name>
    <dbReference type="NCBI Taxonomy" id="5936"/>
    <lineage>
        <taxon>Eukaryota</taxon>
        <taxon>Sar</taxon>
        <taxon>Alveolata</taxon>
        <taxon>Ciliophora</taxon>
        <taxon>Intramacronucleata</taxon>
        <taxon>Spirotrichea</taxon>
        <taxon>Hypotrichia</taxon>
        <taxon>Euplotida</taxon>
        <taxon>Euplotidae</taxon>
        <taxon>Moneuplotes</taxon>
    </lineage>
</organism>
<dbReference type="Pfam" id="PF01466">
    <property type="entry name" value="Skp1"/>
    <property type="match status" value="1"/>
</dbReference>
<protein>
    <recommendedName>
        <fullName evidence="4">SKP1 component dimerisation domain-containing protein</fullName>
    </recommendedName>
</protein>
<comment type="caution">
    <text evidence="5">The sequence shown here is derived from an EMBL/GenBank/DDBJ whole genome shotgun (WGS) entry which is preliminary data.</text>
</comment>
<dbReference type="AlphaFoldDB" id="A0AAD1UQE9"/>
<dbReference type="GO" id="GO:0006511">
    <property type="term" value="P:ubiquitin-dependent protein catabolic process"/>
    <property type="evidence" value="ECO:0007669"/>
    <property type="project" value="InterPro"/>
</dbReference>
<feature type="domain" description="SKP1 component dimerisation" evidence="4">
    <location>
        <begin position="114"/>
        <end position="153"/>
    </location>
</feature>
<evidence type="ECO:0000256" key="1">
    <source>
        <dbReference type="ARBA" id="ARBA00009993"/>
    </source>
</evidence>
<evidence type="ECO:0000256" key="3">
    <source>
        <dbReference type="PIRNR" id="PIRNR028729"/>
    </source>
</evidence>
<dbReference type="InterPro" id="IPR011333">
    <property type="entry name" value="SKP1/BTB/POZ_sf"/>
</dbReference>
<dbReference type="InterPro" id="IPR036296">
    <property type="entry name" value="SKP1-like_dim_sf"/>
</dbReference>
<proteinExistence type="inferred from homology"/>
<evidence type="ECO:0000256" key="2">
    <source>
        <dbReference type="ARBA" id="ARBA00022786"/>
    </source>
</evidence>
<dbReference type="InterPro" id="IPR016897">
    <property type="entry name" value="SKP1"/>
</dbReference>
<gene>
    <name evidence="5" type="ORF">ECRASSUSDP1_LOCUS10297</name>
</gene>
<dbReference type="PIRSF" id="PIRSF028729">
    <property type="entry name" value="E3_ubiquit_lig_SCF_Skp"/>
    <property type="match status" value="1"/>
</dbReference>
<accession>A0AAD1UQE9</accession>
<keyword evidence="2 3" id="KW-0833">Ubl conjugation pathway</keyword>
<dbReference type="Proteomes" id="UP001295684">
    <property type="component" value="Unassembled WGS sequence"/>
</dbReference>
<dbReference type="PANTHER" id="PTHR11165">
    <property type="entry name" value="SKP1"/>
    <property type="match status" value="1"/>
</dbReference>
<dbReference type="Gene3D" id="3.30.710.10">
    <property type="entry name" value="Potassium Channel Kv1.1, Chain A"/>
    <property type="match status" value="1"/>
</dbReference>
<dbReference type="SUPFAM" id="SSF81382">
    <property type="entry name" value="Skp1 dimerisation domain-like"/>
    <property type="match status" value="1"/>
</dbReference>
<dbReference type="InterPro" id="IPR016072">
    <property type="entry name" value="Skp1_comp_dimer"/>
</dbReference>
<name>A0AAD1UQE9_EUPCR</name>
<dbReference type="SUPFAM" id="SSF54695">
    <property type="entry name" value="POZ domain"/>
    <property type="match status" value="1"/>
</dbReference>
<evidence type="ECO:0000313" key="5">
    <source>
        <dbReference type="EMBL" id="CAI2369000.1"/>
    </source>
</evidence>
<sequence>METSKVSVLTADGKIFEMDPSDALEIAFIRGKMENNDETEEIQLEHVDYSELEKVVQFLHQLQIKPYKMPIPKPLPSDRLEDFIDVQWYIDFIDMPKKDLLKLIRAANFLNIERLFELACAKIGSQIKGMTIEELREFFEIVNDFTNDEEETIMIGKANIYQHEQDSTIAPEQ</sequence>
<evidence type="ECO:0000259" key="4">
    <source>
        <dbReference type="Pfam" id="PF01466"/>
    </source>
</evidence>
<dbReference type="InterPro" id="IPR001232">
    <property type="entry name" value="SKP1-like"/>
</dbReference>